<feature type="transmembrane region" description="Helical" evidence="6">
    <location>
        <begin position="351"/>
        <end position="375"/>
    </location>
</feature>
<evidence type="ECO:0000313" key="8">
    <source>
        <dbReference type="Proteomes" id="UP000198280"/>
    </source>
</evidence>
<dbReference type="AlphaFoldDB" id="A0A239CRR7"/>
<feature type="transmembrane region" description="Helical" evidence="6">
    <location>
        <begin position="47"/>
        <end position="65"/>
    </location>
</feature>
<reference evidence="7 8" key="1">
    <citation type="submission" date="2017-06" db="EMBL/GenBank/DDBJ databases">
        <authorList>
            <person name="Kim H.J."/>
            <person name="Triplett B.A."/>
        </authorList>
    </citation>
    <scope>NUCLEOTIDE SEQUENCE [LARGE SCALE GENOMIC DNA]</scope>
    <source>
        <strain evidence="7 8">CGMCC 4.1858</strain>
    </source>
</reference>
<dbReference type="OrthoDB" id="3811961at2"/>
<dbReference type="GO" id="GO:0022857">
    <property type="term" value="F:transmembrane transporter activity"/>
    <property type="evidence" value="ECO:0007669"/>
    <property type="project" value="InterPro"/>
</dbReference>
<feature type="transmembrane region" description="Helical" evidence="6">
    <location>
        <begin position="288"/>
        <end position="305"/>
    </location>
</feature>
<comment type="subcellular location">
    <subcellularLocation>
        <location evidence="1">Cell membrane</location>
        <topology evidence="1">Multi-pass membrane protein</topology>
    </subcellularLocation>
</comment>
<dbReference type="CDD" id="cd06173">
    <property type="entry name" value="MFS_MefA_like"/>
    <property type="match status" value="1"/>
</dbReference>
<evidence type="ECO:0000313" key="7">
    <source>
        <dbReference type="EMBL" id="SNS22787.1"/>
    </source>
</evidence>
<evidence type="ECO:0000256" key="2">
    <source>
        <dbReference type="ARBA" id="ARBA00022475"/>
    </source>
</evidence>
<dbReference type="GO" id="GO:0005886">
    <property type="term" value="C:plasma membrane"/>
    <property type="evidence" value="ECO:0007669"/>
    <property type="project" value="UniProtKB-SubCell"/>
</dbReference>
<keyword evidence="4 6" id="KW-1133">Transmembrane helix</keyword>
<dbReference type="EMBL" id="FZOF01000004">
    <property type="protein sequence ID" value="SNS22787.1"/>
    <property type="molecule type" value="Genomic_DNA"/>
</dbReference>
<dbReference type="Gene3D" id="1.20.1250.20">
    <property type="entry name" value="MFS general substrate transporter like domains"/>
    <property type="match status" value="1"/>
</dbReference>
<dbReference type="PANTHER" id="PTHR23513">
    <property type="entry name" value="INTEGRAL MEMBRANE EFFLUX PROTEIN-RELATED"/>
    <property type="match status" value="1"/>
</dbReference>
<sequence>MERGPSLGREFGWLWTAYATSTVGTWFALDAFPLIAIRLLHSSPAQVSLLSAAGLAGAALIAIPLGPWVDRRRKRPVMIGADVLRFAVLLSLPVAHLAGALTFLHLVLVSIVVAASNVVFTAASGACLKALVRPEHLLSANGRFESTMWTATALGPPSGGLAMGAFGPLVTTVVNAVSFLLSAFGIRAMGGEDAPPAPRTARPFRPGDLLDGWRRILGHPTLRLLFFNTTLVNGLIMATAPLLAVLLLRDLGFTPWQYGLAFGVPCLGGLVGSRLSRRLVPRYGQRRVMVVSGALRACWLVGLAFVRPGPWGLVLVILVEFGLVTCVGVFNPVLATYRLAHSPADQVARVLSAWSITSSATIAALTAGWGLLAAVTGPRTAVAAAGVLILGTAFLLPYRRRLAAPDPVPAADRV</sequence>
<dbReference type="RefSeq" id="WP_089223293.1">
    <property type="nucleotide sequence ID" value="NZ_FZOF01000004.1"/>
</dbReference>
<feature type="transmembrane region" description="Helical" evidence="6">
    <location>
        <begin position="311"/>
        <end position="330"/>
    </location>
</feature>
<feature type="transmembrane region" description="Helical" evidence="6">
    <location>
        <begin position="12"/>
        <end position="35"/>
    </location>
</feature>
<dbReference type="InterPro" id="IPR036259">
    <property type="entry name" value="MFS_trans_sf"/>
</dbReference>
<dbReference type="SUPFAM" id="SSF103473">
    <property type="entry name" value="MFS general substrate transporter"/>
    <property type="match status" value="1"/>
</dbReference>
<dbReference type="Pfam" id="PF07690">
    <property type="entry name" value="MFS_1"/>
    <property type="match status" value="1"/>
</dbReference>
<evidence type="ECO:0000256" key="3">
    <source>
        <dbReference type="ARBA" id="ARBA00022692"/>
    </source>
</evidence>
<evidence type="ECO:0000256" key="1">
    <source>
        <dbReference type="ARBA" id="ARBA00004651"/>
    </source>
</evidence>
<evidence type="ECO:0000256" key="4">
    <source>
        <dbReference type="ARBA" id="ARBA00022989"/>
    </source>
</evidence>
<dbReference type="Proteomes" id="UP000198280">
    <property type="component" value="Unassembled WGS sequence"/>
</dbReference>
<dbReference type="PANTHER" id="PTHR23513:SF6">
    <property type="entry name" value="MAJOR FACILITATOR SUPERFAMILY ASSOCIATED DOMAIN-CONTAINING PROTEIN"/>
    <property type="match status" value="1"/>
</dbReference>
<feature type="transmembrane region" description="Helical" evidence="6">
    <location>
        <begin position="224"/>
        <end position="244"/>
    </location>
</feature>
<gene>
    <name evidence="7" type="ORF">SAMN05216252_104181</name>
</gene>
<keyword evidence="8" id="KW-1185">Reference proteome</keyword>
<accession>A0A239CRR7</accession>
<keyword evidence="5 6" id="KW-0472">Membrane</keyword>
<dbReference type="InterPro" id="IPR011701">
    <property type="entry name" value="MFS"/>
</dbReference>
<feature type="transmembrane region" description="Helical" evidence="6">
    <location>
        <begin position="256"/>
        <end position="276"/>
    </location>
</feature>
<evidence type="ECO:0000256" key="6">
    <source>
        <dbReference type="SAM" id="Phobius"/>
    </source>
</evidence>
<proteinExistence type="predicted"/>
<feature type="transmembrane region" description="Helical" evidence="6">
    <location>
        <begin position="381"/>
        <end position="398"/>
    </location>
</feature>
<keyword evidence="2" id="KW-1003">Cell membrane</keyword>
<protein>
    <submittedName>
        <fullName evidence="7">Predicted arabinose efflux permease, MFS family</fullName>
    </submittedName>
</protein>
<organism evidence="7 8">
    <name type="scientific">Actinacidiphila glaucinigra</name>
    <dbReference type="NCBI Taxonomy" id="235986"/>
    <lineage>
        <taxon>Bacteria</taxon>
        <taxon>Bacillati</taxon>
        <taxon>Actinomycetota</taxon>
        <taxon>Actinomycetes</taxon>
        <taxon>Kitasatosporales</taxon>
        <taxon>Streptomycetaceae</taxon>
        <taxon>Actinacidiphila</taxon>
    </lineage>
</organism>
<evidence type="ECO:0000256" key="5">
    <source>
        <dbReference type="ARBA" id="ARBA00023136"/>
    </source>
</evidence>
<keyword evidence="3 6" id="KW-0812">Transmembrane</keyword>
<name>A0A239CRR7_9ACTN</name>